<feature type="transmembrane region" description="Helical" evidence="1">
    <location>
        <begin position="176"/>
        <end position="194"/>
    </location>
</feature>
<keyword evidence="1" id="KW-0812">Transmembrane</keyword>
<keyword evidence="3" id="KW-1185">Reference proteome</keyword>
<evidence type="ECO:0000313" key="2">
    <source>
        <dbReference type="EMBL" id="MCP2162130.1"/>
    </source>
</evidence>
<feature type="transmembrane region" description="Helical" evidence="1">
    <location>
        <begin position="149"/>
        <end position="169"/>
    </location>
</feature>
<feature type="transmembrane region" description="Helical" evidence="1">
    <location>
        <begin position="61"/>
        <end position="83"/>
    </location>
</feature>
<proteinExistence type="predicted"/>
<organism evidence="2 3">
    <name type="scientific">Williamsia serinedens</name>
    <dbReference type="NCBI Taxonomy" id="391736"/>
    <lineage>
        <taxon>Bacteria</taxon>
        <taxon>Bacillati</taxon>
        <taxon>Actinomycetota</taxon>
        <taxon>Actinomycetes</taxon>
        <taxon>Mycobacteriales</taxon>
        <taxon>Nocardiaceae</taxon>
        <taxon>Williamsia</taxon>
    </lineage>
</organism>
<dbReference type="Proteomes" id="UP001205740">
    <property type="component" value="Unassembled WGS sequence"/>
</dbReference>
<sequence>MISHAIDAERIKLLSTRSPYWCVGIVVVLGILLSVLIGVIAGSDASGSSDLRDPSAFSIGVSQIGVIVLMIMAVLAVTSEFRFGTIRTTFQAIPRRELVLGAKAIVYGGLAGVVTLILGIVTIVLGTSLAGDAGSAIDLGGSEAVRQYWGIPVYAVLCVLIGLGIGALVRQSAGAIVILLIWSLALEGIIGIIPKVGPAVSPYLPFNNGAHFISESAVGDSIDYPWGPYGSLLYFALWAVLIFGAGIAVTQRRDA</sequence>
<feature type="transmembrane region" description="Helical" evidence="1">
    <location>
        <begin position="232"/>
        <end position="250"/>
    </location>
</feature>
<accession>A0ABT1H659</accession>
<reference evidence="2 3" key="1">
    <citation type="submission" date="2022-06" db="EMBL/GenBank/DDBJ databases">
        <title>Genomic Encyclopedia of Archaeal and Bacterial Type Strains, Phase II (KMG-II): from individual species to whole genera.</title>
        <authorList>
            <person name="Goeker M."/>
        </authorList>
    </citation>
    <scope>NUCLEOTIDE SEQUENCE [LARGE SCALE GENOMIC DNA]</scope>
    <source>
        <strain evidence="2 3">DSM 45037</strain>
    </source>
</reference>
<name>A0ABT1H659_9NOCA</name>
<keyword evidence="1" id="KW-0472">Membrane</keyword>
<keyword evidence="1" id="KW-1133">Transmembrane helix</keyword>
<gene>
    <name evidence="2" type="ORF">LX12_003334</name>
</gene>
<dbReference type="EMBL" id="JAMTCG010000006">
    <property type="protein sequence ID" value="MCP2162130.1"/>
    <property type="molecule type" value="Genomic_DNA"/>
</dbReference>
<feature type="transmembrane region" description="Helical" evidence="1">
    <location>
        <begin position="20"/>
        <end position="41"/>
    </location>
</feature>
<evidence type="ECO:0000313" key="3">
    <source>
        <dbReference type="Proteomes" id="UP001205740"/>
    </source>
</evidence>
<comment type="caution">
    <text evidence="2">The sequence shown here is derived from an EMBL/GenBank/DDBJ whole genome shotgun (WGS) entry which is preliminary data.</text>
</comment>
<dbReference type="RefSeq" id="WP_253655695.1">
    <property type="nucleotide sequence ID" value="NZ_BAAAOE010000005.1"/>
</dbReference>
<protein>
    <submittedName>
        <fullName evidence="2">ABC-2 type transport system permease protein</fullName>
    </submittedName>
</protein>
<evidence type="ECO:0000256" key="1">
    <source>
        <dbReference type="SAM" id="Phobius"/>
    </source>
</evidence>
<feature type="transmembrane region" description="Helical" evidence="1">
    <location>
        <begin position="104"/>
        <end position="129"/>
    </location>
</feature>